<reference evidence="2" key="1">
    <citation type="submission" date="2022-06" db="EMBL/GenBank/DDBJ databases">
        <title>Limimaricola sediminis sp. nov., isolated from an intertidal sediment.</title>
        <authorList>
            <person name="Shao X."/>
        </authorList>
    </citation>
    <scope>NUCLEOTIDE SEQUENCE</scope>
    <source>
        <strain evidence="2">ASW11-118</strain>
    </source>
</reference>
<gene>
    <name evidence="2" type="ORF">NHG85_15710</name>
</gene>
<feature type="non-terminal residue" evidence="2">
    <location>
        <position position="68"/>
    </location>
</feature>
<dbReference type="AlphaFoldDB" id="A0A9X2FZH1"/>
<dbReference type="EMBL" id="JAMYXC010000247">
    <property type="protein sequence ID" value="MCP1169953.1"/>
    <property type="molecule type" value="Genomic_DNA"/>
</dbReference>
<accession>A0A9X2FZH1</accession>
<organism evidence="2 3">
    <name type="scientific">Limimaricola litoreus</name>
    <dbReference type="NCBI Taxonomy" id="2955316"/>
    <lineage>
        <taxon>Bacteria</taxon>
        <taxon>Pseudomonadati</taxon>
        <taxon>Pseudomonadota</taxon>
        <taxon>Alphaproteobacteria</taxon>
        <taxon>Rhodobacterales</taxon>
        <taxon>Paracoccaceae</taxon>
        <taxon>Limimaricola</taxon>
    </lineage>
</organism>
<keyword evidence="3" id="KW-1185">Reference proteome</keyword>
<evidence type="ECO:0000313" key="3">
    <source>
        <dbReference type="Proteomes" id="UP001139477"/>
    </source>
</evidence>
<feature type="chain" id="PRO_5040968755" evidence="1">
    <location>
        <begin position="23"/>
        <end position="68"/>
    </location>
</feature>
<evidence type="ECO:0000313" key="2">
    <source>
        <dbReference type="EMBL" id="MCP1169953.1"/>
    </source>
</evidence>
<protein>
    <submittedName>
        <fullName evidence="2">MFS transporter</fullName>
    </submittedName>
</protein>
<sequence>MSKFLKILAPASAGTASVLTLAYVLADQFVVDMPAPARVSFVATANAQEAEAPEPAAQARALAEAPAA</sequence>
<keyword evidence="1" id="KW-0732">Signal</keyword>
<name>A0A9X2FZH1_9RHOB</name>
<feature type="signal peptide" evidence="1">
    <location>
        <begin position="1"/>
        <end position="22"/>
    </location>
</feature>
<comment type="caution">
    <text evidence="2">The sequence shown here is derived from an EMBL/GenBank/DDBJ whole genome shotgun (WGS) entry which is preliminary data.</text>
</comment>
<evidence type="ECO:0000256" key="1">
    <source>
        <dbReference type="SAM" id="SignalP"/>
    </source>
</evidence>
<dbReference type="Proteomes" id="UP001139477">
    <property type="component" value="Unassembled WGS sequence"/>
</dbReference>
<proteinExistence type="predicted"/>